<comment type="caution">
    <text evidence="2">The sequence shown here is derived from an EMBL/GenBank/DDBJ whole genome shotgun (WGS) entry which is preliminary data.</text>
</comment>
<keyword evidence="1" id="KW-0472">Membrane</keyword>
<dbReference type="Proteomes" id="UP000403266">
    <property type="component" value="Unassembled WGS sequence"/>
</dbReference>
<keyword evidence="1" id="KW-0812">Transmembrane</keyword>
<evidence type="ECO:0000313" key="3">
    <source>
        <dbReference type="Proteomes" id="UP000403266"/>
    </source>
</evidence>
<evidence type="ECO:0000256" key="1">
    <source>
        <dbReference type="SAM" id="Phobius"/>
    </source>
</evidence>
<feature type="transmembrane region" description="Helical" evidence="1">
    <location>
        <begin position="73"/>
        <end position="91"/>
    </location>
</feature>
<dbReference type="RefSeq" id="WP_152713824.1">
    <property type="nucleotide sequence ID" value="NZ_VOSJ01000092.1"/>
</dbReference>
<organism evidence="2 3">
    <name type="scientific">Microvirga tunisiensis</name>
    <dbReference type="NCBI Taxonomy" id="2108360"/>
    <lineage>
        <taxon>Bacteria</taxon>
        <taxon>Pseudomonadati</taxon>
        <taxon>Pseudomonadota</taxon>
        <taxon>Alphaproteobacteria</taxon>
        <taxon>Hyphomicrobiales</taxon>
        <taxon>Methylobacteriaceae</taxon>
        <taxon>Microvirga</taxon>
    </lineage>
</organism>
<dbReference type="EMBL" id="VOSK01000092">
    <property type="protein sequence ID" value="MPR27502.1"/>
    <property type="molecule type" value="Genomic_DNA"/>
</dbReference>
<keyword evidence="1" id="KW-1133">Transmembrane helix</keyword>
<accession>A0A5N7MK99</accession>
<keyword evidence="3" id="KW-1185">Reference proteome</keyword>
<reference evidence="2 3" key="1">
    <citation type="journal article" date="2019" name="Syst. Appl. Microbiol.">
        <title>Microvirga tunisiensis sp. nov., a root nodule symbiotic bacterium isolated from Lupinus micranthus and L. luteus grown in Northern Tunisia.</title>
        <authorList>
            <person name="Msaddak A."/>
            <person name="Rejili M."/>
            <person name="Duran D."/>
            <person name="Mars M."/>
            <person name="Palacios J.M."/>
            <person name="Ruiz-Argueso T."/>
            <person name="Rey L."/>
            <person name="Imperial J."/>
        </authorList>
    </citation>
    <scope>NUCLEOTIDE SEQUENCE [LARGE SCALE GENOMIC DNA]</scope>
    <source>
        <strain evidence="2 3">Lmie10</strain>
    </source>
</reference>
<dbReference type="AlphaFoldDB" id="A0A5N7MK99"/>
<feature type="transmembrane region" description="Helical" evidence="1">
    <location>
        <begin position="38"/>
        <end position="61"/>
    </location>
</feature>
<evidence type="ECO:0000313" key="2">
    <source>
        <dbReference type="EMBL" id="MPR27502.1"/>
    </source>
</evidence>
<name>A0A5N7MK99_9HYPH</name>
<gene>
    <name evidence="2" type="ORF">FS320_20530</name>
</gene>
<protein>
    <submittedName>
        <fullName evidence="2">Uncharacterized protein</fullName>
    </submittedName>
</protein>
<proteinExistence type="predicted"/>
<sequence length="93" mass="10292">MPLALLLMVTLAAISLGLSRIGLLYHPFPYDTSSSDQALWLVVQIVCLSPYFVPLLVYALIPLRRRVEYRDSIVPGIFLTLGTVWVLGFAGTV</sequence>